<name>A0A8X7CNA4_9ARAC</name>
<proteinExistence type="predicted"/>
<sequence length="103" mass="11574">MISSVVDISNENFKRCGLSTRWLSIRLLAILLSGLSTLSKTLTAGSSVHRLLCSGFRCPWCLDSCLDCRLCTSWASEIVLLWTRLVPLGHLCPLLIIWNQLPW</sequence>
<keyword evidence="2" id="KW-1185">Reference proteome</keyword>
<dbReference type="Proteomes" id="UP000886998">
    <property type="component" value="Unassembled WGS sequence"/>
</dbReference>
<evidence type="ECO:0000313" key="1">
    <source>
        <dbReference type="EMBL" id="GFY70102.1"/>
    </source>
</evidence>
<organism evidence="1 2">
    <name type="scientific">Trichonephila inaurata madagascariensis</name>
    <dbReference type="NCBI Taxonomy" id="2747483"/>
    <lineage>
        <taxon>Eukaryota</taxon>
        <taxon>Metazoa</taxon>
        <taxon>Ecdysozoa</taxon>
        <taxon>Arthropoda</taxon>
        <taxon>Chelicerata</taxon>
        <taxon>Arachnida</taxon>
        <taxon>Araneae</taxon>
        <taxon>Araneomorphae</taxon>
        <taxon>Entelegynae</taxon>
        <taxon>Araneoidea</taxon>
        <taxon>Nephilidae</taxon>
        <taxon>Trichonephila</taxon>
        <taxon>Trichonephila inaurata</taxon>
    </lineage>
</organism>
<dbReference type="EMBL" id="BMAV01018014">
    <property type="protein sequence ID" value="GFY70102.1"/>
    <property type="molecule type" value="Genomic_DNA"/>
</dbReference>
<dbReference type="AlphaFoldDB" id="A0A8X7CNA4"/>
<gene>
    <name evidence="1" type="ORF">TNIN_157621</name>
</gene>
<accession>A0A8X7CNA4</accession>
<evidence type="ECO:0000313" key="2">
    <source>
        <dbReference type="Proteomes" id="UP000886998"/>
    </source>
</evidence>
<protein>
    <submittedName>
        <fullName evidence="1">Uncharacterized protein</fullName>
    </submittedName>
</protein>
<reference evidence="1" key="1">
    <citation type="submission" date="2020-08" db="EMBL/GenBank/DDBJ databases">
        <title>Multicomponent nature underlies the extraordinary mechanical properties of spider dragline silk.</title>
        <authorList>
            <person name="Kono N."/>
            <person name="Nakamura H."/>
            <person name="Mori M."/>
            <person name="Yoshida Y."/>
            <person name="Ohtoshi R."/>
            <person name="Malay A.D."/>
            <person name="Moran D.A.P."/>
            <person name="Tomita M."/>
            <person name="Numata K."/>
            <person name="Arakawa K."/>
        </authorList>
    </citation>
    <scope>NUCLEOTIDE SEQUENCE</scope>
</reference>
<comment type="caution">
    <text evidence="1">The sequence shown here is derived from an EMBL/GenBank/DDBJ whole genome shotgun (WGS) entry which is preliminary data.</text>
</comment>